<evidence type="ECO:0000256" key="11">
    <source>
        <dbReference type="ARBA" id="ARBA00049473"/>
    </source>
</evidence>
<comment type="cofactor">
    <cofactor evidence="2">
        <name>Co(2+)</name>
        <dbReference type="ChEBI" id="CHEBI:48828"/>
    </cofactor>
</comment>
<dbReference type="PROSITE" id="PS00802">
    <property type="entry name" value="TRANSKETOLASE_2"/>
    <property type="match status" value="1"/>
</dbReference>
<accession>A0A1B8HA88</accession>
<gene>
    <name evidence="20" type="ORF">AYY17_06620</name>
</gene>
<evidence type="ECO:0000256" key="5">
    <source>
        <dbReference type="ARBA" id="ARBA00013152"/>
    </source>
</evidence>
<keyword evidence="7 16" id="KW-0479">Metal-binding</keyword>
<dbReference type="InterPro" id="IPR005478">
    <property type="entry name" value="Transketolase_bac-like"/>
</dbReference>
<dbReference type="SUPFAM" id="SSF52518">
    <property type="entry name" value="Thiamin diphosphate-binding fold (THDP-binding)"/>
    <property type="match status" value="2"/>
</dbReference>
<comment type="cofactor">
    <cofactor evidence="18">
        <name>Mg(2+)</name>
        <dbReference type="ChEBI" id="CHEBI:18420"/>
    </cofactor>
    <cofactor evidence="18">
        <name>Ca(2+)</name>
        <dbReference type="ChEBI" id="CHEBI:29108"/>
    </cofactor>
    <cofactor evidence="18">
        <name>Mn(2+)</name>
        <dbReference type="ChEBI" id="CHEBI:29035"/>
    </cofactor>
    <cofactor evidence="18">
        <name>Co(2+)</name>
        <dbReference type="ChEBI" id="CHEBI:48828"/>
    </cofactor>
    <text evidence="18">Binds 1 Mg(2+) ion per subunit. Can also utilize other divalent metal cations, such as Ca(2+), Mn(2+) and Co(2+).</text>
</comment>
<feature type="active site" description="Proton donor" evidence="13">
    <location>
        <position position="411"/>
    </location>
</feature>
<feature type="binding site" evidence="14">
    <location>
        <position position="26"/>
    </location>
    <ligand>
        <name>substrate</name>
    </ligand>
</feature>
<feature type="binding site" evidence="15">
    <location>
        <position position="261"/>
    </location>
    <ligand>
        <name>thiamine diphosphate</name>
        <dbReference type="ChEBI" id="CHEBI:58937"/>
    </ligand>
</feature>
<feature type="binding site" evidence="15">
    <location>
        <position position="156"/>
    </location>
    <ligand>
        <name>thiamine diphosphate</name>
        <dbReference type="ChEBI" id="CHEBI:58937"/>
    </ligand>
</feature>
<evidence type="ECO:0000256" key="14">
    <source>
        <dbReference type="PIRSR" id="PIRSR605478-2"/>
    </source>
</evidence>
<dbReference type="SUPFAM" id="SSF52922">
    <property type="entry name" value="TK C-terminal domain-like"/>
    <property type="match status" value="1"/>
</dbReference>
<dbReference type="FunFam" id="3.40.50.970:FF:000004">
    <property type="entry name" value="Transketolase"/>
    <property type="match status" value="1"/>
</dbReference>
<evidence type="ECO:0000256" key="7">
    <source>
        <dbReference type="ARBA" id="ARBA00022723"/>
    </source>
</evidence>
<evidence type="ECO:0000256" key="13">
    <source>
        <dbReference type="PIRSR" id="PIRSR605478-1"/>
    </source>
</evidence>
<feature type="binding site" evidence="14">
    <location>
        <position position="520"/>
    </location>
    <ligand>
        <name>substrate</name>
    </ligand>
</feature>
<protein>
    <recommendedName>
        <fullName evidence="5 12">Transketolase</fullName>
        <ecNumber evidence="5 12">2.2.1.1</ecNumber>
    </recommendedName>
</protein>
<comment type="subunit">
    <text evidence="4 18">Homodimer.</text>
</comment>
<dbReference type="FunFam" id="3.40.50.920:FF:000003">
    <property type="entry name" value="Transketolase"/>
    <property type="match status" value="1"/>
</dbReference>
<dbReference type="InterPro" id="IPR033247">
    <property type="entry name" value="Transketolase_fam"/>
</dbReference>
<comment type="cofactor">
    <cofactor evidence="16">
        <name>Mg(2+)</name>
        <dbReference type="ChEBI" id="CHEBI:18420"/>
    </cofactor>
    <text evidence="16">Binds 1 Mg(2+) ion per subunit. Can also utilize other divalent metal cations, such as Ca(2+), Mn(2+) and Co(2+).</text>
</comment>
<feature type="binding site" evidence="15">
    <location>
        <position position="185"/>
    </location>
    <ligand>
        <name>thiamine diphosphate</name>
        <dbReference type="ChEBI" id="CHEBI:58937"/>
    </ligand>
</feature>
<keyword evidence="9 16" id="KW-0460">Magnesium</keyword>
<keyword evidence="8 18" id="KW-0106">Calcium</keyword>
<dbReference type="InterPro" id="IPR049557">
    <property type="entry name" value="Transketolase_CS"/>
</dbReference>
<dbReference type="InterPro" id="IPR029061">
    <property type="entry name" value="THDP-binding"/>
</dbReference>
<comment type="cofactor">
    <cofactor evidence="15">
        <name>thiamine diphosphate</name>
        <dbReference type="ChEBI" id="CHEBI:58937"/>
    </cofactor>
    <text evidence="15">Binds 1 thiamine pyrophosphate per subunit. During the reaction, the substrate forms a covalent intermediate with the cofactor.</text>
</comment>
<dbReference type="SMART" id="SM00861">
    <property type="entry name" value="Transket_pyr"/>
    <property type="match status" value="1"/>
</dbReference>
<comment type="caution">
    <text evidence="20">The sequence shown here is derived from an EMBL/GenBank/DDBJ whole genome shotgun (WGS) entry which is preliminary data.</text>
</comment>
<dbReference type="GO" id="GO:0005829">
    <property type="term" value="C:cytosol"/>
    <property type="evidence" value="ECO:0007669"/>
    <property type="project" value="TreeGrafter"/>
</dbReference>
<comment type="function">
    <text evidence="18">Catalyzes the transfer of a two-carbon ketol group from a ketose donor to an aldose acceptor, via a covalent intermediate with the cofactor thiamine pyrophosphate.</text>
</comment>
<comment type="similarity">
    <text evidence="3 18">Belongs to the transketolase family.</text>
</comment>
<evidence type="ECO:0000256" key="17">
    <source>
        <dbReference type="PIRSR" id="PIRSR605478-5"/>
    </source>
</evidence>
<dbReference type="GO" id="GO:0009052">
    <property type="term" value="P:pentose-phosphate shunt, non-oxidative branch"/>
    <property type="evidence" value="ECO:0007669"/>
    <property type="project" value="UniProtKB-ARBA"/>
</dbReference>
<feature type="binding site" evidence="14">
    <location>
        <position position="385"/>
    </location>
    <ligand>
        <name>substrate</name>
    </ligand>
</feature>
<dbReference type="CDD" id="cd02012">
    <property type="entry name" value="TPP_TK"/>
    <property type="match status" value="1"/>
</dbReference>
<comment type="catalytic activity">
    <reaction evidence="11 18">
        <text>D-sedoheptulose 7-phosphate + D-glyceraldehyde 3-phosphate = aldehydo-D-ribose 5-phosphate + D-xylulose 5-phosphate</text>
        <dbReference type="Rhea" id="RHEA:10508"/>
        <dbReference type="ChEBI" id="CHEBI:57483"/>
        <dbReference type="ChEBI" id="CHEBI:57737"/>
        <dbReference type="ChEBI" id="CHEBI:58273"/>
        <dbReference type="ChEBI" id="CHEBI:59776"/>
        <dbReference type="EC" id="2.2.1.1"/>
    </reaction>
</comment>
<name>A0A1B8HA88_9GAMM</name>
<proteinExistence type="inferred from homology"/>
<evidence type="ECO:0000259" key="19">
    <source>
        <dbReference type="SMART" id="SM00861"/>
    </source>
</evidence>
<dbReference type="InterPro" id="IPR009014">
    <property type="entry name" value="Transketo_C/PFOR_II"/>
</dbReference>
<dbReference type="Pfam" id="PF22613">
    <property type="entry name" value="Transketolase_C_1"/>
    <property type="match status" value="1"/>
</dbReference>
<feature type="binding site" evidence="14">
    <location>
        <position position="358"/>
    </location>
    <ligand>
        <name>substrate</name>
    </ligand>
</feature>
<dbReference type="PROSITE" id="PS00801">
    <property type="entry name" value="TRANSKETOLASE_1"/>
    <property type="match status" value="1"/>
</dbReference>
<dbReference type="InterPro" id="IPR055152">
    <property type="entry name" value="Transketolase-like_C_2"/>
</dbReference>
<feature type="domain" description="Transketolase-like pyrimidine-binding" evidence="19">
    <location>
        <begin position="355"/>
        <end position="525"/>
    </location>
</feature>
<dbReference type="NCBIfam" id="TIGR00232">
    <property type="entry name" value="tktlase_bact"/>
    <property type="match status" value="1"/>
</dbReference>
<feature type="binding site" evidence="14">
    <location>
        <position position="469"/>
    </location>
    <ligand>
        <name>substrate</name>
    </ligand>
</feature>
<dbReference type="Gene3D" id="3.40.50.970">
    <property type="match status" value="2"/>
</dbReference>
<dbReference type="InterPro" id="IPR020826">
    <property type="entry name" value="Transketolase_BS"/>
</dbReference>
<evidence type="ECO:0000256" key="3">
    <source>
        <dbReference type="ARBA" id="ARBA00007131"/>
    </source>
</evidence>
<feature type="binding site" evidence="14">
    <location>
        <position position="461"/>
    </location>
    <ligand>
        <name>substrate</name>
    </ligand>
</feature>
<dbReference type="STRING" id="368603.AYY16_11770"/>
<feature type="site" description="Important for catalytic activity" evidence="17">
    <location>
        <position position="26"/>
    </location>
</feature>
<feature type="binding site" evidence="15">
    <location>
        <position position="66"/>
    </location>
    <ligand>
        <name>thiamine diphosphate</name>
        <dbReference type="ChEBI" id="CHEBI:58937"/>
    </ligand>
</feature>
<evidence type="ECO:0000313" key="20">
    <source>
        <dbReference type="EMBL" id="OBU05995.1"/>
    </source>
</evidence>
<dbReference type="Pfam" id="PF00456">
    <property type="entry name" value="Transketolase_N"/>
    <property type="match status" value="1"/>
</dbReference>
<dbReference type="AlphaFoldDB" id="A0A1B8HA88"/>
<dbReference type="PANTHER" id="PTHR43522:SF2">
    <property type="entry name" value="TRANSKETOLASE 1-RELATED"/>
    <property type="match status" value="1"/>
</dbReference>
<dbReference type="EMBL" id="LZEX01000023">
    <property type="protein sequence ID" value="OBU05995.1"/>
    <property type="molecule type" value="Genomic_DNA"/>
</dbReference>
<evidence type="ECO:0000256" key="1">
    <source>
        <dbReference type="ARBA" id="ARBA00001913"/>
    </source>
</evidence>
<evidence type="ECO:0000256" key="18">
    <source>
        <dbReference type="RuleBase" id="RU004996"/>
    </source>
</evidence>
<feature type="binding site" evidence="14">
    <location>
        <position position="473"/>
    </location>
    <ligand>
        <name>substrate</name>
    </ligand>
</feature>
<evidence type="ECO:0000256" key="6">
    <source>
        <dbReference type="ARBA" id="ARBA00022679"/>
    </source>
</evidence>
<dbReference type="GO" id="GO:0046872">
    <property type="term" value="F:metal ion binding"/>
    <property type="evidence" value="ECO:0007669"/>
    <property type="project" value="UniProtKB-KW"/>
</dbReference>
<comment type="cofactor">
    <cofactor evidence="1">
        <name>Ca(2+)</name>
        <dbReference type="ChEBI" id="CHEBI:29108"/>
    </cofactor>
</comment>
<feature type="binding site" evidence="16">
    <location>
        <position position="185"/>
    </location>
    <ligand>
        <name>Mg(2+)</name>
        <dbReference type="ChEBI" id="CHEBI:18420"/>
    </ligand>
</feature>
<evidence type="ECO:0000256" key="2">
    <source>
        <dbReference type="ARBA" id="ARBA00001941"/>
    </source>
</evidence>
<dbReference type="InterPro" id="IPR005474">
    <property type="entry name" value="Transketolase_N"/>
</dbReference>
<evidence type="ECO:0000256" key="4">
    <source>
        <dbReference type="ARBA" id="ARBA00011738"/>
    </source>
</evidence>
<dbReference type="InterPro" id="IPR005475">
    <property type="entry name" value="Transketolase-like_Pyr-bd"/>
</dbReference>
<organism evidence="20 21">
    <name type="scientific">Morganella psychrotolerans</name>
    <dbReference type="NCBI Taxonomy" id="368603"/>
    <lineage>
        <taxon>Bacteria</taxon>
        <taxon>Pseudomonadati</taxon>
        <taxon>Pseudomonadota</taxon>
        <taxon>Gammaproteobacteria</taxon>
        <taxon>Enterobacterales</taxon>
        <taxon>Morganellaceae</taxon>
        <taxon>Morganella</taxon>
    </lineage>
</organism>
<dbReference type="Proteomes" id="UP000092247">
    <property type="component" value="Unassembled WGS sequence"/>
</dbReference>
<evidence type="ECO:0000256" key="16">
    <source>
        <dbReference type="PIRSR" id="PIRSR605478-4"/>
    </source>
</evidence>
<evidence type="ECO:0000256" key="9">
    <source>
        <dbReference type="ARBA" id="ARBA00022842"/>
    </source>
</evidence>
<dbReference type="CDD" id="cd07033">
    <property type="entry name" value="TPP_PYR_DXS_TK_like"/>
    <property type="match status" value="1"/>
</dbReference>
<dbReference type="EC" id="2.2.1.1" evidence="5 12"/>
<dbReference type="GO" id="GO:0004802">
    <property type="term" value="F:transketolase activity"/>
    <property type="evidence" value="ECO:0007669"/>
    <property type="project" value="UniProtKB-UniRule"/>
</dbReference>
<feature type="binding site" evidence="15">
    <location>
        <position position="437"/>
    </location>
    <ligand>
        <name>thiamine diphosphate</name>
        <dbReference type="ChEBI" id="CHEBI:58937"/>
    </ligand>
</feature>
<dbReference type="RefSeq" id="WP_067424319.1">
    <property type="nucleotide sequence ID" value="NZ_LZEX01000023.1"/>
</dbReference>
<keyword evidence="10 15" id="KW-0786">Thiamine pyrophosphate</keyword>
<feature type="binding site" evidence="15">
    <location>
        <begin position="114"/>
        <end position="116"/>
    </location>
    <ligand>
        <name>thiamine diphosphate</name>
        <dbReference type="ChEBI" id="CHEBI:58937"/>
    </ligand>
</feature>
<evidence type="ECO:0000256" key="15">
    <source>
        <dbReference type="PIRSR" id="PIRSR605478-3"/>
    </source>
</evidence>
<evidence type="ECO:0000313" key="21">
    <source>
        <dbReference type="Proteomes" id="UP000092247"/>
    </source>
</evidence>
<evidence type="ECO:0000256" key="12">
    <source>
        <dbReference type="NCBIfam" id="TIGR00232"/>
    </source>
</evidence>
<evidence type="ECO:0000256" key="8">
    <source>
        <dbReference type="ARBA" id="ARBA00022837"/>
    </source>
</evidence>
<sequence length="664" mass="72291">MTSRKTLANAIRFLSMDAVQKANSGHPGAPMGMADIAEVLWRDYLKHNPSNPLWSDRDRFVLSNGHGSMLIYSLLHLTGYHLSMDDLKAFRQLHSKTPGHPEYGYTPGVETTTGPLGQGIANAVGFAIAEQTLGAQFNRPGHDIVDHHTYAFMGDGCMMEGISHEVCSLAGTLKLGKLVAFYDDNGISIDGNVQGWFTDDTAKRFDAYGWHVISGIDGHNPDQIKAAIEEAKSVTDKPSLLMCKTVIGFGSPKKAGTADAHGSPLGDAEIAATRAALNWPYAPFEIPQDIYNEWDAKKAGKAVESEWDVKFAQYEKAFPELAREYRRRVEGELPAQWKADAKAFIQNLQDNPANIASRKASQNALEAFGKVLPEFMGGSADLAPSNLTMWSGSAPINEDKAGNYIHYGVREFGMSAIMNGIALHGGFIPYGATFLMFVEYARNAVRMAALMKIRSIFVYTHDSIGLGEDGPTHQPVEQIASLRVTPNMSTWRPCDQVESAVAWKYAIERKNGPTSLIFSRQNLAQQPRTAQQLADIEKGAYILKDCAGQPDIILIATGSEVELAVSAYDQLTAEGRKARVVSMPSTDAFDKQDAAYRESVLPSAVSARVAVEAGIADYWFKYTGLQGAVVGMHSFGESAPAGQLFSEFGFTVENVVSQAKALLK</sequence>
<dbReference type="FunFam" id="3.40.50.970:FF:000003">
    <property type="entry name" value="Transketolase"/>
    <property type="match status" value="1"/>
</dbReference>
<evidence type="ECO:0000256" key="10">
    <source>
        <dbReference type="ARBA" id="ARBA00023052"/>
    </source>
</evidence>
<dbReference type="PANTHER" id="PTHR43522">
    <property type="entry name" value="TRANSKETOLASE"/>
    <property type="match status" value="1"/>
</dbReference>
<reference evidence="20 21" key="1">
    <citation type="submission" date="2016-06" db="EMBL/GenBank/DDBJ databases">
        <authorList>
            <person name="Kjaerup R.B."/>
            <person name="Dalgaard T.S."/>
            <person name="Juul-Madsen H.R."/>
        </authorList>
    </citation>
    <scope>NUCLEOTIDE SEQUENCE [LARGE SCALE GENOMIC DNA]</scope>
    <source>
        <strain evidence="20 21">GCSL-Mp3</strain>
    </source>
</reference>
<feature type="binding site" evidence="16">
    <location>
        <position position="187"/>
    </location>
    <ligand>
        <name>Mg(2+)</name>
        <dbReference type="ChEBI" id="CHEBI:18420"/>
    </ligand>
</feature>
<dbReference type="Gene3D" id="3.40.50.920">
    <property type="match status" value="1"/>
</dbReference>
<feature type="binding site" evidence="16">
    <location>
        <position position="155"/>
    </location>
    <ligand>
        <name>Mg(2+)</name>
        <dbReference type="ChEBI" id="CHEBI:18420"/>
    </ligand>
</feature>
<feature type="site" description="Important for catalytic activity" evidence="17">
    <location>
        <position position="261"/>
    </location>
</feature>
<feature type="binding site" evidence="14">
    <location>
        <position position="261"/>
    </location>
    <ligand>
        <name>substrate</name>
    </ligand>
</feature>
<keyword evidence="6 18" id="KW-0808">Transferase</keyword>
<dbReference type="Pfam" id="PF02779">
    <property type="entry name" value="Transket_pyr"/>
    <property type="match status" value="1"/>
</dbReference>